<dbReference type="RefSeq" id="WP_160905720.1">
    <property type="nucleotide sequence ID" value="NZ_WVHS01000001.1"/>
</dbReference>
<dbReference type="InterPro" id="IPR016007">
    <property type="entry name" value="Alpha_rhamnosid"/>
</dbReference>
<feature type="chain" id="PRO_5029695263" description="alpha-L-rhamnosidase" evidence="4">
    <location>
        <begin position="22"/>
        <end position="904"/>
    </location>
</feature>
<feature type="signal peptide" evidence="4">
    <location>
        <begin position="1"/>
        <end position="21"/>
    </location>
</feature>
<feature type="domain" description="Alpha-L-rhamnosidase six-hairpin glycosidase" evidence="7">
    <location>
        <begin position="454"/>
        <end position="788"/>
    </location>
</feature>
<dbReference type="InterPro" id="IPR013783">
    <property type="entry name" value="Ig-like_fold"/>
</dbReference>
<dbReference type="InterPro" id="IPR013737">
    <property type="entry name" value="Bac_rhamnosid_N"/>
</dbReference>
<dbReference type="SUPFAM" id="SSF48208">
    <property type="entry name" value="Six-hairpin glycosidases"/>
    <property type="match status" value="1"/>
</dbReference>
<evidence type="ECO:0000259" key="6">
    <source>
        <dbReference type="Pfam" id="PF08531"/>
    </source>
</evidence>
<evidence type="ECO:0000256" key="3">
    <source>
        <dbReference type="ARBA" id="ARBA00022801"/>
    </source>
</evidence>
<dbReference type="Gene3D" id="1.50.10.10">
    <property type="match status" value="1"/>
</dbReference>
<feature type="domain" description="Bacterial alpha-L-rhamnosidase N-terminal" evidence="6">
    <location>
        <begin position="168"/>
        <end position="319"/>
    </location>
</feature>
<dbReference type="EC" id="3.2.1.40" evidence="2"/>
<dbReference type="Pfam" id="PF05592">
    <property type="entry name" value="Bac_rhamnosid"/>
    <property type="match status" value="1"/>
</dbReference>
<dbReference type="InterPro" id="IPR035398">
    <property type="entry name" value="Bac_rhamnosid_C"/>
</dbReference>
<feature type="domain" description="Alpha-L-rhamnosidase C-terminal" evidence="8">
    <location>
        <begin position="813"/>
        <end position="871"/>
    </location>
</feature>
<organism evidence="9 10">
    <name type="scientific">Hufsiella ginkgonis</name>
    <dbReference type="NCBI Taxonomy" id="2695274"/>
    <lineage>
        <taxon>Bacteria</taxon>
        <taxon>Pseudomonadati</taxon>
        <taxon>Bacteroidota</taxon>
        <taxon>Sphingobacteriia</taxon>
        <taxon>Sphingobacteriales</taxon>
        <taxon>Sphingobacteriaceae</taxon>
        <taxon>Hufsiella</taxon>
    </lineage>
</organism>
<reference evidence="9 10" key="1">
    <citation type="submission" date="2019-11" db="EMBL/GenBank/DDBJ databases">
        <title>Pedobacter sp. HMF7056 Genome sequencing and assembly.</title>
        <authorList>
            <person name="Kang H."/>
            <person name="Kim H."/>
            <person name="Joh K."/>
        </authorList>
    </citation>
    <scope>NUCLEOTIDE SEQUENCE [LARGE SCALE GENOMIC DNA]</scope>
    <source>
        <strain evidence="9 10">HMF7056</strain>
    </source>
</reference>
<dbReference type="Pfam" id="PF08531">
    <property type="entry name" value="Bac_rhamnosid_N"/>
    <property type="match status" value="1"/>
</dbReference>
<dbReference type="Gene3D" id="2.60.420.10">
    <property type="entry name" value="Maltose phosphorylase, domain 3"/>
    <property type="match status" value="1"/>
</dbReference>
<dbReference type="EMBL" id="WVHS01000001">
    <property type="protein sequence ID" value="MXV14769.1"/>
    <property type="molecule type" value="Genomic_DNA"/>
</dbReference>
<dbReference type="Gene3D" id="2.60.120.260">
    <property type="entry name" value="Galactose-binding domain-like"/>
    <property type="match status" value="2"/>
</dbReference>
<evidence type="ECO:0000256" key="1">
    <source>
        <dbReference type="ARBA" id="ARBA00001445"/>
    </source>
</evidence>
<feature type="domain" description="Alpha-L-rhamnosidase concanavalin-like" evidence="5">
    <location>
        <begin position="349"/>
        <end position="440"/>
    </location>
</feature>
<name>A0A7K1XVH7_9SPHI</name>
<comment type="catalytic activity">
    <reaction evidence="1">
        <text>Hydrolysis of terminal non-reducing alpha-L-rhamnose residues in alpha-L-rhamnosides.</text>
        <dbReference type="EC" id="3.2.1.40"/>
    </reaction>
</comment>
<evidence type="ECO:0000259" key="8">
    <source>
        <dbReference type="Pfam" id="PF17390"/>
    </source>
</evidence>
<comment type="caution">
    <text evidence="9">The sequence shown here is derived from an EMBL/GenBank/DDBJ whole genome shotgun (WGS) entry which is preliminary data.</text>
</comment>
<dbReference type="Pfam" id="PF17389">
    <property type="entry name" value="Bac_rhamnosid6H"/>
    <property type="match status" value="1"/>
</dbReference>
<evidence type="ECO:0000259" key="7">
    <source>
        <dbReference type="Pfam" id="PF17389"/>
    </source>
</evidence>
<evidence type="ECO:0000256" key="2">
    <source>
        <dbReference type="ARBA" id="ARBA00012652"/>
    </source>
</evidence>
<dbReference type="AlphaFoldDB" id="A0A7K1XVH7"/>
<dbReference type="GO" id="GO:0030596">
    <property type="term" value="F:alpha-L-rhamnosidase activity"/>
    <property type="evidence" value="ECO:0007669"/>
    <property type="project" value="UniProtKB-EC"/>
</dbReference>
<keyword evidence="10" id="KW-1185">Reference proteome</keyword>
<keyword evidence="4" id="KW-0732">Signal</keyword>
<dbReference type="GO" id="GO:0005975">
    <property type="term" value="P:carbohydrate metabolic process"/>
    <property type="evidence" value="ECO:0007669"/>
    <property type="project" value="InterPro"/>
</dbReference>
<gene>
    <name evidence="9" type="ORF">GS398_05630</name>
</gene>
<evidence type="ECO:0000313" key="9">
    <source>
        <dbReference type="EMBL" id="MXV14769.1"/>
    </source>
</evidence>
<dbReference type="Pfam" id="PF17390">
    <property type="entry name" value="Bac_rhamnosid_C"/>
    <property type="match status" value="1"/>
</dbReference>
<dbReference type="InterPro" id="IPR008928">
    <property type="entry name" value="6-hairpin_glycosidase_sf"/>
</dbReference>
<dbReference type="InterPro" id="IPR008902">
    <property type="entry name" value="Rhamnosid_concanavalin"/>
</dbReference>
<evidence type="ECO:0000313" key="10">
    <source>
        <dbReference type="Proteomes" id="UP000451233"/>
    </source>
</evidence>
<evidence type="ECO:0000259" key="5">
    <source>
        <dbReference type="Pfam" id="PF05592"/>
    </source>
</evidence>
<sequence>MTLSHRLLILLYILLPLAASATAPKPPSRLRTSDKPHPVGTDQQPYFGWYVNDADANEIQTACQVLVSTTAAGLISGKADVWDSGKILSRRQNYVYYAGKPLLAATRYYWKVRTWDKGGAQGAWSAVSWFDTGLFSSADWSGAKWVKRDSRDPDDYTYYRKTITPGTKTIKRAIAYLAVGHTYEFFVNGKPVGKGASFHYPQYAYYQAYDISAGIKPGTPVTFAALTHWYGGGQGRAPGSRGFLAKIVVEYTDGSRTITGTDAGWKQKQAACWVTGQRQRGGEGVGYIERIDSRNFLPGWNLPAFNDTAWDAAVEIGSPPVEPWTGDLQPDLTRPIEREIKPVSVKKVAGNYVVDLGKVYAGMPKITFTGGTPGDVVSIHGAYLLNDDGSVNQRSNQSTNLDYFFILNGKKTVFEPMVYFGYRYLVIRNSPNVLTAENVRFVTTHYELDASRAGFTSSNPVLNQVWQLMARTLIEGTHEDFLDTPTREKGSFLGDAGYQGPPAMTTFGDRTMNLRTLLEFLDSQDQYWPDGRLNAVYPNSDGKRDIPDYTQAFLIWIWDYYLQTGNKAFLRDNYAKLKKIADYVDNYRNPSTGLIDKLAGGSGGYAFGIIDWPASMRYGYDMTPESRTVIDVYAYLDFDYVSRIAAVLGNTADQETYHAKALAMKAAINSKLIGQNGMYVDGLRADGSQSTHASQHANAFALAADIVPGKNQGTVINTVKEQKMSMGMVSVRMLPEALGRANEGPHLLELYTNASWDGWARTVSLGGTMTWEDWNSNTSGNSMSHPWGAIGLLGIQQYVLGVTVLEPQHDLVQIKPLDFKGKLASAAGKLPTDKGDIAVSWNRSATTFTLTLTSPVNVAAKVYVPKGTKTGNRVTVDGVTVQATEEGEYLLVGTIGSGKHTITR</sequence>
<protein>
    <recommendedName>
        <fullName evidence="2">alpha-L-rhamnosidase</fullName>
        <ecNumber evidence="2">3.2.1.40</ecNumber>
    </recommendedName>
</protein>
<keyword evidence="3 9" id="KW-0378">Hydrolase</keyword>
<proteinExistence type="predicted"/>
<dbReference type="InterPro" id="IPR035396">
    <property type="entry name" value="Bac_rhamnosid6H"/>
</dbReference>
<dbReference type="InterPro" id="IPR012341">
    <property type="entry name" value="6hp_glycosidase-like_sf"/>
</dbReference>
<dbReference type="Gene3D" id="2.60.40.10">
    <property type="entry name" value="Immunoglobulins"/>
    <property type="match status" value="1"/>
</dbReference>
<evidence type="ECO:0000256" key="4">
    <source>
        <dbReference type="SAM" id="SignalP"/>
    </source>
</evidence>
<accession>A0A7K1XVH7</accession>
<dbReference type="PANTHER" id="PTHR33307:SF6">
    <property type="entry name" value="ALPHA-RHAMNOSIDASE (EUROFUNG)-RELATED"/>
    <property type="match status" value="1"/>
</dbReference>
<dbReference type="PANTHER" id="PTHR33307">
    <property type="entry name" value="ALPHA-RHAMNOSIDASE (EUROFUNG)"/>
    <property type="match status" value="1"/>
</dbReference>
<dbReference type="Proteomes" id="UP000451233">
    <property type="component" value="Unassembled WGS sequence"/>
</dbReference>
<dbReference type="Pfam" id="PF25788">
    <property type="entry name" value="Ig_Rha78A_N"/>
    <property type="match status" value="1"/>
</dbReference>